<dbReference type="Gene3D" id="2.60.120.260">
    <property type="entry name" value="Galactose-binding domain-like"/>
    <property type="match status" value="2"/>
</dbReference>
<gene>
    <name evidence="5" type="ORF">GSLYS_00010577001</name>
</gene>
<proteinExistence type="predicted"/>
<dbReference type="InterPro" id="IPR036179">
    <property type="entry name" value="Ig-like_dom_sf"/>
</dbReference>
<keyword evidence="2" id="KW-1133">Transmembrane helix</keyword>
<keyword evidence="2" id="KW-0472">Membrane</keyword>
<dbReference type="SUPFAM" id="SSF49785">
    <property type="entry name" value="Galactose-binding domain-like"/>
    <property type="match status" value="2"/>
</dbReference>
<evidence type="ECO:0000256" key="1">
    <source>
        <dbReference type="SAM" id="MobiDB-lite"/>
    </source>
</evidence>
<dbReference type="SUPFAM" id="SSF48726">
    <property type="entry name" value="Immunoglobulin"/>
    <property type="match status" value="1"/>
</dbReference>
<sequence>MGSLIRRWLWYVFLGLMVARDVSGINQCDGVWFGYTTACPFKCRYKNYQQCGNEGYNSDPTCEDGWFGPACQYVDLTLIGATKLSGAVVRLNATQLGDVLSDGDDTTCLANSDADTVTVTWSSPYVFTWLRIVVNGMDYTSSFTVQFRENVSPDSPVLSCTDRQTTTSFWYDKYTKDLYCSLNVTVRQVILTGPGVRFLCSLHVSGGRNVALRQATAMTSQHTFYNARIYGPDKGVDGNTKTCMSTQLTYYNRDPQPTWQVQLSQPVLINRYVLYNTGHNQELRGFVIQSFNANDELIFQYQDQEPQPQHVYTILSLGVKQPIKTVRVLATEPTDNGHAVKWLNFCELELYGDSSCQPGQYGRECEGSCKCSVTGETCMTNTGKCLSGCAAGFYGDGCTSGCPATKYGVDCLLNCSVDCYNQLCNPVTGKCYDCEPRRSGNFCANALPVCDKGWFGPRCQYKCHCTDDDCDDIYGNCRNGASCSPGLFGTACQFEDLAANMTITLLPVSLTTFNITDGDDDTCLQVPDVTSLRAALPTDLPFTWLRLHFNTSVTTDTDIGLTFRDSSKRSRSCDNKVPVVIGNHTLDIHCDMNVTVDQVTLTGDSVQFLCSLYISGGRNVALRQQTIQFTDSGPTYFDYSSRKAVDGAMDLTIDSTNCTRGRNWWTINFQSPQVINRVIIYTNNYTTYDAFVDTHFDEMLGNFSVETYAGDGSLIYTYTRENELNPQKTYTVFFFSKTPVVTLKIHGGTDYWRKLLLCEVEIYGDTVCAPGTYGRECEKLCRCNGTATCGPVEGYDSFYPSQCKTEVPKVAVTGLCPDGRGVLNGYIKPGATATCTCRVIEPGYPAGHAQWFTADGNKIGTAGNVSVLTLTNLNYKLHDGQQPYSCRSLSAIGQTKAGSEFNPQWAYGPLVTTFTVNGTQSVVVNQGSDVLLYCDIEANPPAVAVIKGNGFGRVKENTSQGHDLTIPIKAIQCDDAGLYTCQGRNPLLLEEGSGSLAYVEINVKCPPKLKDPALLNKKQTFRVSLDKDTTLSFEIAGYPEPPTFTLKTETGLLDPSKYSVTYTHLTPPFGLVSVKHQDANTKFVNTYTLSMTNAVGQSDVTYDIIKEETPVTPEPDVTKNEDSERSIIIMGVLGGALGLLLITTITLCCLLSRQKARENKHPEYDSIGSSSSYQRSYVSASGSVKDGTVDYSSISYPPEKSEQILEHQPKGVTSKLQRPPLPPLRESLYSLSYYPGSQTDDYVTPTDTPYNVTQVY</sequence>
<dbReference type="Pfam" id="PF22633">
    <property type="entry name" value="F5_F8_type_C_2"/>
    <property type="match status" value="1"/>
</dbReference>
<evidence type="ECO:0000313" key="5">
    <source>
        <dbReference type="EMBL" id="CAL1536664.1"/>
    </source>
</evidence>
<dbReference type="PANTHER" id="PTHR24035:SF109">
    <property type="entry name" value="PROTEIN DRAPER"/>
    <property type="match status" value="1"/>
</dbReference>
<comment type="caution">
    <text evidence="5">The sequence shown here is derived from an EMBL/GenBank/DDBJ whole genome shotgun (WGS) entry which is preliminary data.</text>
</comment>
<dbReference type="SMART" id="SM00409">
    <property type="entry name" value="IG"/>
    <property type="match status" value="1"/>
</dbReference>
<organism evidence="5 6">
    <name type="scientific">Lymnaea stagnalis</name>
    <name type="common">Great pond snail</name>
    <name type="synonym">Helix stagnalis</name>
    <dbReference type="NCBI Taxonomy" id="6523"/>
    <lineage>
        <taxon>Eukaryota</taxon>
        <taxon>Metazoa</taxon>
        <taxon>Spiralia</taxon>
        <taxon>Lophotrochozoa</taxon>
        <taxon>Mollusca</taxon>
        <taxon>Gastropoda</taxon>
        <taxon>Heterobranchia</taxon>
        <taxon>Euthyneura</taxon>
        <taxon>Panpulmonata</taxon>
        <taxon>Hygrophila</taxon>
        <taxon>Lymnaeoidea</taxon>
        <taxon>Lymnaeidae</taxon>
        <taxon>Lymnaea</taxon>
    </lineage>
</organism>
<evidence type="ECO:0000313" key="6">
    <source>
        <dbReference type="Proteomes" id="UP001497497"/>
    </source>
</evidence>
<feature type="domain" description="Ig-like" evidence="4">
    <location>
        <begin position="808"/>
        <end position="902"/>
    </location>
</feature>
<reference evidence="5 6" key="1">
    <citation type="submission" date="2024-04" db="EMBL/GenBank/DDBJ databases">
        <authorList>
            <consortium name="Genoscope - CEA"/>
            <person name="William W."/>
        </authorList>
    </citation>
    <scope>NUCLEOTIDE SEQUENCE [LARGE SCALE GENOMIC DNA]</scope>
</reference>
<dbReference type="InterPro" id="IPR008979">
    <property type="entry name" value="Galactose-bd-like_sf"/>
</dbReference>
<keyword evidence="2" id="KW-0812">Transmembrane</keyword>
<feature type="compositionally biased region" description="Basic and acidic residues" evidence="1">
    <location>
        <begin position="1199"/>
        <end position="1209"/>
    </location>
</feature>
<dbReference type="Gene3D" id="2.60.40.10">
    <property type="entry name" value="Immunoglobulins"/>
    <property type="match status" value="1"/>
</dbReference>
<dbReference type="Proteomes" id="UP001497497">
    <property type="component" value="Unassembled WGS sequence"/>
</dbReference>
<feature type="signal peptide" evidence="3">
    <location>
        <begin position="1"/>
        <end position="24"/>
    </location>
</feature>
<evidence type="ECO:0000256" key="2">
    <source>
        <dbReference type="SAM" id="Phobius"/>
    </source>
</evidence>
<dbReference type="InterPro" id="IPR007110">
    <property type="entry name" value="Ig-like_dom"/>
</dbReference>
<dbReference type="EMBL" id="CAXITT010000236">
    <property type="protein sequence ID" value="CAL1536664.1"/>
    <property type="molecule type" value="Genomic_DNA"/>
</dbReference>
<dbReference type="PROSITE" id="PS50835">
    <property type="entry name" value="IG_LIKE"/>
    <property type="match status" value="2"/>
</dbReference>
<dbReference type="InterPro" id="IPR052108">
    <property type="entry name" value="MEGF/SIB"/>
</dbReference>
<dbReference type="AlphaFoldDB" id="A0AAV2HRU6"/>
<evidence type="ECO:0000256" key="3">
    <source>
        <dbReference type="SAM" id="SignalP"/>
    </source>
</evidence>
<dbReference type="Pfam" id="PF13895">
    <property type="entry name" value="Ig_2"/>
    <property type="match status" value="1"/>
</dbReference>
<feature type="region of interest" description="Disordered" evidence="1">
    <location>
        <begin position="1189"/>
        <end position="1221"/>
    </location>
</feature>
<keyword evidence="3" id="KW-0732">Signal</keyword>
<evidence type="ECO:0000259" key="4">
    <source>
        <dbReference type="PROSITE" id="PS50835"/>
    </source>
</evidence>
<dbReference type="InterPro" id="IPR003599">
    <property type="entry name" value="Ig_sub"/>
</dbReference>
<dbReference type="Gene3D" id="2.170.300.10">
    <property type="entry name" value="Tie2 ligand-binding domain superfamily"/>
    <property type="match status" value="1"/>
</dbReference>
<accession>A0AAV2HRU6</accession>
<feature type="transmembrane region" description="Helical" evidence="2">
    <location>
        <begin position="1127"/>
        <end position="1151"/>
    </location>
</feature>
<name>A0AAV2HRU6_LYMST</name>
<dbReference type="InterPro" id="IPR013783">
    <property type="entry name" value="Ig-like_fold"/>
</dbReference>
<keyword evidence="6" id="KW-1185">Reference proteome</keyword>
<feature type="domain" description="Ig-like" evidence="4">
    <location>
        <begin position="909"/>
        <end position="1002"/>
    </location>
</feature>
<protein>
    <recommendedName>
        <fullName evidence="4">Ig-like domain-containing protein</fullName>
    </recommendedName>
</protein>
<dbReference type="PANTHER" id="PTHR24035">
    <property type="entry name" value="MULTIPLE EPIDERMAL GROWTH FACTOR-LIKE DOMAINS PROTEIN"/>
    <property type="match status" value="1"/>
</dbReference>
<feature type="chain" id="PRO_5044021988" description="Ig-like domain-containing protein" evidence="3">
    <location>
        <begin position="25"/>
        <end position="1256"/>
    </location>
</feature>